<comment type="caution">
    <text evidence="1">The sequence shown here is derived from an EMBL/GenBank/DDBJ whole genome shotgun (WGS) entry which is preliminary data.</text>
</comment>
<proteinExistence type="predicted"/>
<evidence type="ECO:0000313" key="2">
    <source>
        <dbReference type="Proteomes" id="UP001152876"/>
    </source>
</evidence>
<evidence type="ECO:0000313" key="1">
    <source>
        <dbReference type="EMBL" id="MDG5978121.1"/>
    </source>
</evidence>
<sequence length="227" mass="24851">MRFLVEKAISGATQDTTEHAIGIAVFNRDPSKYYTNEDPIVRVQVGRLRAKLKAYYARPETGGDCRIGIPVGSYMPTIQRTSAASGSFKPPSQFAVVPFKCISHQGNGKSFTHGFHDELVHQLYQTFGDIVVASTDFTARSGVHEPHAAYGTSHRQINHRLEGSIQIDAGVIKASIRLIDASTGHITLSEQFNRQGALTIALQEDLASSICASLKRFFPPIQPTKLP</sequence>
<organism evidence="1 2">
    <name type="scientific">Hydrogenophaga taeniospiralis CCUG 15921</name>
    <dbReference type="NCBI Taxonomy" id="1281780"/>
    <lineage>
        <taxon>Bacteria</taxon>
        <taxon>Pseudomonadati</taxon>
        <taxon>Pseudomonadota</taxon>
        <taxon>Betaproteobacteria</taxon>
        <taxon>Burkholderiales</taxon>
        <taxon>Comamonadaceae</taxon>
        <taxon>Hydrogenophaga</taxon>
    </lineage>
</organism>
<gene>
    <name evidence="1" type="ORF">H010_22904</name>
</gene>
<dbReference type="AlphaFoldDB" id="A0A9X4SHK9"/>
<dbReference type="EMBL" id="AOGK01000031">
    <property type="protein sequence ID" value="MDG5978121.1"/>
    <property type="molecule type" value="Genomic_DNA"/>
</dbReference>
<protein>
    <submittedName>
        <fullName evidence="1">Uncharacterized protein</fullName>
    </submittedName>
</protein>
<dbReference type="Proteomes" id="UP001152876">
    <property type="component" value="Unassembled WGS sequence"/>
</dbReference>
<reference evidence="1" key="1">
    <citation type="submission" date="2013-01" db="EMBL/GenBank/DDBJ databases">
        <title>Genome draft of Hydrogenophaga taeniospiralis 2K1.</title>
        <authorList>
            <person name="Gomila M."/>
            <person name="Lalucat J."/>
        </authorList>
    </citation>
    <scope>NUCLEOTIDE SEQUENCE</scope>
    <source>
        <strain evidence="1">CCUG 15921</strain>
    </source>
</reference>
<accession>A0A9X4SHK9</accession>
<keyword evidence="2" id="KW-1185">Reference proteome</keyword>
<name>A0A9X4SHK9_9BURK</name>